<keyword evidence="3" id="KW-1185">Reference proteome</keyword>
<gene>
    <name evidence="2" type="ORF">H2200_004698</name>
</gene>
<dbReference type="Proteomes" id="UP001172673">
    <property type="component" value="Unassembled WGS sequence"/>
</dbReference>
<proteinExistence type="predicted"/>
<dbReference type="EMBL" id="JAPDRK010000006">
    <property type="protein sequence ID" value="KAJ9611514.1"/>
    <property type="molecule type" value="Genomic_DNA"/>
</dbReference>
<protein>
    <submittedName>
        <fullName evidence="2">Uncharacterized protein</fullName>
    </submittedName>
</protein>
<reference evidence="2" key="1">
    <citation type="submission" date="2022-10" db="EMBL/GenBank/DDBJ databases">
        <title>Culturing micro-colonial fungi from biological soil crusts in the Mojave desert and describing Neophaeococcomyces mojavensis, and introducing the new genera and species Taxawa tesnikishii.</title>
        <authorList>
            <person name="Kurbessoian T."/>
            <person name="Stajich J.E."/>
        </authorList>
    </citation>
    <scope>NUCLEOTIDE SEQUENCE</scope>
    <source>
        <strain evidence="2">TK_41</strain>
    </source>
</reference>
<dbReference type="AlphaFoldDB" id="A0AA38XDT3"/>
<organism evidence="2 3">
    <name type="scientific">Cladophialophora chaetospira</name>
    <dbReference type="NCBI Taxonomy" id="386627"/>
    <lineage>
        <taxon>Eukaryota</taxon>
        <taxon>Fungi</taxon>
        <taxon>Dikarya</taxon>
        <taxon>Ascomycota</taxon>
        <taxon>Pezizomycotina</taxon>
        <taxon>Eurotiomycetes</taxon>
        <taxon>Chaetothyriomycetidae</taxon>
        <taxon>Chaetothyriales</taxon>
        <taxon>Herpotrichiellaceae</taxon>
        <taxon>Cladophialophora</taxon>
    </lineage>
</organism>
<accession>A0AA38XDT3</accession>
<comment type="caution">
    <text evidence="2">The sequence shown here is derived from an EMBL/GenBank/DDBJ whole genome shotgun (WGS) entry which is preliminary data.</text>
</comment>
<sequence length="396" mass="44983">MSGLQPPDLNLLTLGKVGQGSTVMAPPSQRNLSATENQDDKVEQDLKQYQYISSPGYNAIGEPELGLPHPSWEFNHPAEVLHAVHKDPRIAAVVKVVGFYPSDGLHEKWLESPKEVDEGWEEDFYGDAVTKAKYWEARNVVVQQLATLGFDASEHAKWKAALDIGKQSAILAVLLTMLPNIESLHLLGGGGMYKSYLDRIFQYAGSNPSCGILSKLNKLYVTWDDSENGEAVDIIDELILLPSLVTFESKMLGQHENYYECLQTKYGEPRTSNVREVRITWSQLSHYDIAEILKPMLKLEKFDCEEPQIDWNMDCFEGDEEDFVGRFRREFDEVAGEMLQERDLIYKVNETELMIRKRHDAKDLDSFDENKLSETSISRTVEVLEDGTKQHTVKFG</sequence>
<evidence type="ECO:0000313" key="3">
    <source>
        <dbReference type="Proteomes" id="UP001172673"/>
    </source>
</evidence>
<evidence type="ECO:0000256" key="1">
    <source>
        <dbReference type="SAM" id="MobiDB-lite"/>
    </source>
</evidence>
<evidence type="ECO:0000313" key="2">
    <source>
        <dbReference type="EMBL" id="KAJ9611514.1"/>
    </source>
</evidence>
<name>A0AA38XDT3_9EURO</name>
<feature type="region of interest" description="Disordered" evidence="1">
    <location>
        <begin position="18"/>
        <end position="40"/>
    </location>
</feature>